<dbReference type="EMBL" id="CAAALY010056617">
    <property type="protein sequence ID" value="VEL22479.1"/>
    <property type="molecule type" value="Genomic_DNA"/>
</dbReference>
<sequence length="47" mass="5434">MGTGWSSRAQLGQWRAEQRLTPEEQDQILGVLHRNEAVSEREKLRVS</sequence>
<gene>
    <name evidence="1" type="ORF">PXEA_LOCUS15919</name>
</gene>
<organism evidence="1 2">
    <name type="scientific">Protopolystoma xenopodis</name>
    <dbReference type="NCBI Taxonomy" id="117903"/>
    <lineage>
        <taxon>Eukaryota</taxon>
        <taxon>Metazoa</taxon>
        <taxon>Spiralia</taxon>
        <taxon>Lophotrochozoa</taxon>
        <taxon>Platyhelminthes</taxon>
        <taxon>Monogenea</taxon>
        <taxon>Polyopisthocotylea</taxon>
        <taxon>Polystomatidea</taxon>
        <taxon>Polystomatidae</taxon>
        <taxon>Protopolystoma</taxon>
    </lineage>
</organism>
<evidence type="ECO:0000313" key="1">
    <source>
        <dbReference type="EMBL" id="VEL22479.1"/>
    </source>
</evidence>
<reference evidence="1" key="1">
    <citation type="submission" date="2018-11" db="EMBL/GenBank/DDBJ databases">
        <authorList>
            <consortium name="Pathogen Informatics"/>
        </authorList>
    </citation>
    <scope>NUCLEOTIDE SEQUENCE</scope>
</reference>
<keyword evidence="2" id="KW-1185">Reference proteome</keyword>
<dbReference type="AlphaFoldDB" id="A0A3S5FE17"/>
<evidence type="ECO:0008006" key="3">
    <source>
        <dbReference type="Google" id="ProtNLM"/>
    </source>
</evidence>
<protein>
    <recommendedName>
        <fullName evidence="3">RabBD domain-containing protein</fullName>
    </recommendedName>
</protein>
<accession>A0A3S5FE17</accession>
<dbReference type="Proteomes" id="UP000784294">
    <property type="component" value="Unassembled WGS sequence"/>
</dbReference>
<evidence type="ECO:0000313" key="2">
    <source>
        <dbReference type="Proteomes" id="UP000784294"/>
    </source>
</evidence>
<name>A0A3S5FE17_9PLAT</name>
<proteinExistence type="predicted"/>
<comment type="caution">
    <text evidence="1">The sequence shown here is derived from an EMBL/GenBank/DDBJ whole genome shotgun (WGS) entry which is preliminary data.</text>
</comment>